<protein>
    <submittedName>
        <fullName evidence="2">Uncharacterized protein</fullName>
    </submittedName>
</protein>
<reference evidence="2" key="1">
    <citation type="submission" date="2022-11" db="UniProtKB">
        <authorList>
            <consortium name="WormBaseParasite"/>
        </authorList>
    </citation>
    <scope>IDENTIFICATION</scope>
</reference>
<sequence>MWCYQCQRHCGYWGPMFNANGTIHDTLVDKIQLNGEPSLLAVDAICCAVEQGSHNAQPAAAVAMLPSTMTTGAQTLAVIAQQQPVAAVKLPPSVANAFGETLHAINDDVSIIEALPFQMATAPWSPKIGVLRKVHPCGGLVINFPREELISSGDDDEE</sequence>
<evidence type="ECO:0000313" key="2">
    <source>
        <dbReference type="WBParaSite" id="nRc.2.0.1.t47544-RA"/>
    </source>
</evidence>
<proteinExistence type="predicted"/>
<dbReference type="WBParaSite" id="nRc.2.0.1.t47544-RA">
    <property type="protein sequence ID" value="nRc.2.0.1.t47544-RA"/>
    <property type="gene ID" value="nRc.2.0.1.g47544"/>
</dbReference>
<dbReference type="Proteomes" id="UP000887565">
    <property type="component" value="Unplaced"/>
</dbReference>
<accession>A0A915L925</accession>
<keyword evidence="1" id="KW-1185">Reference proteome</keyword>
<organism evidence="1 2">
    <name type="scientific">Romanomermis culicivorax</name>
    <name type="common">Nematode worm</name>
    <dbReference type="NCBI Taxonomy" id="13658"/>
    <lineage>
        <taxon>Eukaryota</taxon>
        <taxon>Metazoa</taxon>
        <taxon>Ecdysozoa</taxon>
        <taxon>Nematoda</taxon>
        <taxon>Enoplea</taxon>
        <taxon>Dorylaimia</taxon>
        <taxon>Mermithida</taxon>
        <taxon>Mermithoidea</taxon>
        <taxon>Mermithidae</taxon>
        <taxon>Romanomermis</taxon>
    </lineage>
</organism>
<dbReference type="AlphaFoldDB" id="A0A915L925"/>
<name>A0A915L925_ROMCU</name>
<evidence type="ECO:0000313" key="1">
    <source>
        <dbReference type="Proteomes" id="UP000887565"/>
    </source>
</evidence>